<keyword evidence="2 4" id="KW-0342">GTP-binding</keyword>
<gene>
    <name evidence="8" type="primary">20216218</name>
    <name evidence="7" type="ORF">HELRODRAFT_83547</name>
</gene>
<keyword evidence="1 4" id="KW-0547">Nucleotide-binding</keyword>
<evidence type="ECO:0000313" key="8">
    <source>
        <dbReference type="EnsemblMetazoa" id="HelroP83547"/>
    </source>
</evidence>
<dbReference type="CTD" id="20216218"/>
<comment type="similarity">
    <text evidence="4">Belongs to the TRAFAC class YlqF/YawG GTPase family. MTG1 subfamily.</text>
</comment>
<evidence type="ECO:0000259" key="6">
    <source>
        <dbReference type="Pfam" id="PF01926"/>
    </source>
</evidence>
<evidence type="ECO:0000256" key="3">
    <source>
        <dbReference type="ARBA" id="ARBA00045284"/>
    </source>
</evidence>
<feature type="binding site" evidence="5">
    <location>
        <begin position="99"/>
        <end position="104"/>
    </location>
    <ligand>
        <name>GTP</name>
        <dbReference type="ChEBI" id="CHEBI:37565"/>
    </ligand>
</feature>
<dbReference type="EMBL" id="AMQM01005589">
    <property type="status" value="NOT_ANNOTATED_CDS"/>
    <property type="molecule type" value="Genomic_DNA"/>
</dbReference>
<feature type="binding site" evidence="5">
    <location>
        <begin position="24"/>
        <end position="27"/>
    </location>
    <ligand>
        <name>GTP</name>
        <dbReference type="ChEBI" id="CHEBI:37565"/>
    </ligand>
</feature>
<dbReference type="PANTHER" id="PTHR45782:SF4">
    <property type="entry name" value="MITOCHONDRIAL RIBOSOME-ASSOCIATED GTPASE 1"/>
    <property type="match status" value="1"/>
</dbReference>
<organism evidence="8 9">
    <name type="scientific">Helobdella robusta</name>
    <name type="common">Californian leech</name>
    <dbReference type="NCBI Taxonomy" id="6412"/>
    <lineage>
        <taxon>Eukaryota</taxon>
        <taxon>Metazoa</taxon>
        <taxon>Spiralia</taxon>
        <taxon>Lophotrochozoa</taxon>
        <taxon>Annelida</taxon>
        <taxon>Clitellata</taxon>
        <taxon>Hirudinea</taxon>
        <taxon>Rhynchobdellida</taxon>
        <taxon>Glossiphoniidae</taxon>
        <taxon>Helobdella</taxon>
    </lineage>
</organism>
<keyword evidence="9" id="KW-1185">Reference proteome</keyword>
<proteinExistence type="inferred from homology"/>
<feature type="binding site" evidence="5">
    <location>
        <position position="151"/>
    </location>
    <ligand>
        <name>GTP</name>
        <dbReference type="ChEBI" id="CHEBI:37565"/>
    </ligand>
</feature>
<dbReference type="FunCoup" id="T1G570">
    <property type="interactions" value="1754"/>
</dbReference>
<reference evidence="9" key="1">
    <citation type="submission" date="2012-12" db="EMBL/GenBank/DDBJ databases">
        <authorList>
            <person name="Hellsten U."/>
            <person name="Grimwood J."/>
            <person name="Chapman J.A."/>
            <person name="Shapiro H."/>
            <person name="Aerts A."/>
            <person name="Otillar R.P."/>
            <person name="Terry A.Y."/>
            <person name="Boore J.L."/>
            <person name="Simakov O."/>
            <person name="Marletaz F."/>
            <person name="Cho S.-J."/>
            <person name="Edsinger-Gonzales E."/>
            <person name="Havlak P."/>
            <person name="Kuo D.-H."/>
            <person name="Larsson T."/>
            <person name="Lv J."/>
            <person name="Arendt D."/>
            <person name="Savage R."/>
            <person name="Osoegawa K."/>
            <person name="de Jong P."/>
            <person name="Lindberg D.R."/>
            <person name="Seaver E.C."/>
            <person name="Weisblat D.A."/>
            <person name="Putnam N.H."/>
            <person name="Grigoriev I.V."/>
            <person name="Rokhsar D.S."/>
        </authorList>
    </citation>
    <scope>NUCLEOTIDE SEQUENCE</scope>
</reference>
<evidence type="ECO:0000256" key="1">
    <source>
        <dbReference type="ARBA" id="ARBA00022741"/>
    </source>
</evidence>
<dbReference type="PIRSF" id="PIRSF006230">
    <property type="entry name" value="MG442"/>
    <property type="match status" value="1"/>
</dbReference>
<dbReference type="Gene3D" id="3.40.50.300">
    <property type="entry name" value="P-loop containing nucleotide triphosphate hydrolases"/>
    <property type="match status" value="1"/>
</dbReference>
<dbReference type="InterPro" id="IPR016478">
    <property type="entry name" value="GTPase_MTG1"/>
</dbReference>
<evidence type="ECO:0000256" key="4">
    <source>
        <dbReference type="PIRNR" id="PIRNR006230"/>
    </source>
</evidence>
<dbReference type="PANTHER" id="PTHR45782">
    <property type="entry name" value="MITOCHONDRIAL RIBOSOME-ASSOCIATED GTPASE 1"/>
    <property type="match status" value="1"/>
</dbReference>
<name>T1G570_HELRO</name>
<dbReference type="FunFam" id="1.10.1580.10:FF:000004">
    <property type="entry name" value="Mitochondrial GTPase 1"/>
    <property type="match status" value="1"/>
</dbReference>
<dbReference type="Proteomes" id="UP000015101">
    <property type="component" value="Unassembled WGS sequence"/>
</dbReference>
<dbReference type="OrthoDB" id="269151at2759"/>
<reference evidence="8" key="3">
    <citation type="submission" date="2015-06" db="UniProtKB">
        <authorList>
            <consortium name="EnsemblMetazoa"/>
        </authorList>
    </citation>
    <scope>IDENTIFICATION</scope>
</reference>
<dbReference type="EnsemblMetazoa" id="HelroT83547">
    <property type="protein sequence ID" value="HelroP83547"/>
    <property type="gene ID" value="HelroG83547"/>
</dbReference>
<dbReference type="InterPro" id="IPR023179">
    <property type="entry name" value="GTP-bd_ortho_bundle_sf"/>
</dbReference>
<dbReference type="eggNOG" id="KOG2485">
    <property type="taxonomic scope" value="Eukaryota"/>
</dbReference>
<dbReference type="Gene3D" id="1.10.1580.10">
    <property type="match status" value="1"/>
</dbReference>
<dbReference type="GO" id="GO:0005525">
    <property type="term" value="F:GTP binding"/>
    <property type="evidence" value="ECO:0007669"/>
    <property type="project" value="UniProtKB-KW"/>
</dbReference>
<sequence length="280" mass="31937">IPLSGRNQKFSETLMVRPHILLLNKVDLINKEDIPLFERVLKLENPNLQAVLHSCCKNDLDSTIKTELLPCITNIMKTSNRYHRNETQDYNVLVIGIPNVGKSSLINSLRNVHLKKGIAASVGAKPGITRTVMEKIKVSNSPKIYIYDTPGIMSPSVTDMDVAMKLALCATIPDKQFDIVNMADYLLFTLNLQEMFGYVSLYDINEPADDIYILLTLLCKKFNLVMKINDQGEYVYRPNYERASQIFIKDFRDCKLGKVNLDMNLLRDKQHRLSDSLHNS</sequence>
<dbReference type="GeneID" id="20216218"/>
<dbReference type="KEGG" id="hro:HELRODRAFT_83547"/>
<accession>T1G570</accession>
<dbReference type="Pfam" id="PF01926">
    <property type="entry name" value="MMR_HSR1"/>
    <property type="match status" value="1"/>
</dbReference>
<dbReference type="PRINTS" id="PR00326">
    <property type="entry name" value="GTP1OBG"/>
</dbReference>
<dbReference type="SUPFAM" id="SSF52540">
    <property type="entry name" value="P-loop containing nucleoside triphosphate hydrolases"/>
    <property type="match status" value="1"/>
</dbReference>
<dbReference type="FunFam" id="3.40.50.300:FF:003477">
    <property type="entry name" value="Mitochondrial ribosome-associated GTPase 1"/>
    <property type="match status" value="1"/>
</dbReference>
<evidence type="ECO:0000256" key="5">
    <source>
        <dbReference type="PIRSR" id="PIRSR006230-1"/>
    </source>
</evidence>
<evidence type="ECO:0000313" key="9">
    <source>
        <dbReference type="Proteomes" id="UP000015101"/>
    </source>
</evidence>
<comment type="subcellular location">
    <subcellularLocation>
        <location evidence="4">Mitochondrion inner membrane</location>
        <topology evidence="4">Peripheral membrane protein</topology>
    </subcellularLocation>
</comment>
<evidence type="ECO:0000313" key="7">
    <source>
        <dbReference type="EMBL" id="ESN99923.1"/>
    </source>
</evidence>
<dbReference type="GO" id="GO:0005743">
    <property type="term" value="C:mitochondrial inner membrane"/>
    <property type="evidence" value="ECO:0007669"/>
    <property type="project" value="UniProtKB-SubCell"/>
</dbReference>
<protein>
    <recommendedName>
        <fullName evidence="4">Mitochondrial GTPase 1</fullName>
    </recommendedName>
</protein>
<feature type="domain" description="G" evidence="6">
    <location>
        <begin position="92"/>
        <end position="166"/>
    </location>
</feature>
<dbReference type="GO" id="GO:0005739">
    <property type="term" value="C:mitochondrion"/>
    <property type="evidence" value="ECO:0000318"/>
    <property type="project" value="GO_Central"/>
</dbReference>
<dbReference type="HOGENOM" id="CLU_011106_0_2_1"/>
<dbReference type="GO" id="GO:0003924">
    <property type="term" value="F:GTPase activity"/>
    <property type="evidence" value="ECO:0000318"/>
    <property type="project" value="GO_Central"/>
</dbReference>
<keyword evidence="4" id="KW-0496">Mitochondrion</keyword>
<dbReference type="AlphaFoldDB" id="T1G570"/>
<dbReference type="EMBL" id="KB097026">
    <property type="protein sequence ID" value="ESN99923.1"/>
    <property type="molecule type" value="Genomic_DNA"/>
</dbReference>
<dbReference type="RefSeq" id="XP_009021912.1">
    <property type="nucleotide sequence ID" value="XM_009023664.1"/>
</dbReference>
<dbReference type="OMA" id="TDHTQDC"/>
<dbReference type="InParanoid" id="T1G570"/>
<dbReference type="InterPro" id="IPR006073">
    <property type="entry name" value="GTP-bd"/>
</dbReference>
<dbReference type="InterPro" id="IPR027417">
    <property type="entry name" value="P-loop_NTPase"/>
</dbReference>
<reference evidence="7 9" key="2">
    <citation type="journal article" date="2013" name="Nature">
        <title>Insights into bilaterian evolution from three spiralian genomes.</title>
        <authorList>
            <person name="Simakov O."/>
            <person name="Marletaz F."/>
            <person name="Cho S.J."/>
            <person name="Edsinger-Gonzales E."/>
            <person name="Havlak P."/>
            <person name="Hellsten U."/>
            <person name="Kuo D.H."/>
            <person name="Larsson T."/>
            <person name="Lv J."/>
            <person name="Arendt D."/>
            <person name="Savage R."/>
            <person name="Osoegawa K."/>
            <person name="de Jong P."/>
            <person name="Grimwood J."/>
            <person name="Chapman J.A."/>
            <person name="Shapiro H."/>
            <person name="Aerts A."/>
            <person name="Otillar R.P."/>
            <person name="Terry A.Y."/>
            <person name="Boore J.L."/>
            <person name="Grigoriev I.V."/>
            <person name="Lindberg D.R."/>
            <person name="Seaver E.C."/>
            <person name="Weisblat D.A."/>
            <person name="Putnam N.H."/>
            <person name="Rokhsar D.S."/>
        </authorList>
    </citation>
    <scope>NUCLEOTIDE SEQUENCE</scope>
</reference>
<evidence type="ECO:0000256" key="2">
    <source>
        <dbReference type="ARBA" id="ARBA00023134"/>
    </source>
</evidence>
<comment type="function">
    <text evidence="3 4">Plays a role in the regulation of the mitochondrial ribosome assembly and of translational activity. Displays mitochondrial GTPase activity.</text>
</comment>
<dbReference type="STRING" id="6412.T1G570"/>